<dbReference type="AlphaFoldDB" id="A0A2U1TAM3"/>
<dbReference type="InterPro" id="IPR023393">
    <property type="entry name" value="START-like_dom_sf"/>
</dbReference>
<proteinExistence type="inferred from homology"/>
<dbReference type="InterPro" id="IPR013538">
    <property type="entry name" value="ASHA1/2-like_C"/>
</dbReference>
<feature type="domain" description="Activator of Hsp90 ATPase homologue 1/2-like C-terminal" evidence="3">
    <location>
        <begin position="46"/>
        <end position="157"/>
    </location>
</feature>
<evidence type="ECO:0000256" key="2">
    <source>
        <dbReference type="SAM" id="MobiDB-lite"/>
    </source>
</evidence>
<evidence type="ECO:0000259" key="3">
    <source>
        <dbReference type="Pfam" id="PF08327"/>
    </source>
</evidence>
<accession>A0A2U1TAM3</accession>
<reference evidence="5" key="1">
    <citation type="submission" date="2018-04" db="EMBL/GenBank/DDBJ databases">
        <authorList>
            <person name="Liu S."/>
            <person name="Wang Z."/>
            <person name="Li J."/>
        </authorList>
    </citation>
    <scope>NUCLEOTIDE SEQUENCE [LARGE SCALE GENOMIC DNA]</scope>
    <source>
        <strain evidence="5">622</strain>
    </source>
</reference>
<dbReference type="Proteomes" id="UP000244962">
    <property type="component" value="Unassembled WGS sequence"/>
</dbReference>
<organism evidence="4 5">
    <name type="scientific">Mycetocola zhujimingii</name>
    <dbReference type="NCBI Taxonomy" id="2079792"/>
    <lineage>
        <taxon>Bacteria</taxon>
        <taxon>Bacillati</taxon>
        <taxon>Actinomycetota</taxon>
        <taxon>Actinomycetes</taxon>
        <taxon>Micrococcales</taxon>
        <taxon>Microbacteriaceae</taxon>
        <taxon>Mycetocola</taxon>
    </lineage>
</organism>
<sequence>MVTPTSVTGNSIVRRARTLDLMSESRNTPGQKNDTGWDVGVRKTVDTPPQKLWDYLLGEGLPLWLGEIESLPTKKGVRYQTTDGVRGTIRAFTAGKQIRLTWQPQDWPHDTTLQVTVSKSGPGAIVEFHHEDLADRDERRMMLGHWHNVTDSLVDHFA</sequence>
<evidence type="ECO:0000313" key="4">
    <source>
        <dbReference type="EMBL" id="PWC04630.1"/>
    </source>
</evidence>
<comment type="similarity">
    <text evidence="1">Belongs to the AHA1 family.</text>
</comment>
<gene>
    <name evidence="4" type="ORF">DF223_14385</name>
</gene>
<name>A0A2U1TAM3_9MICO</name>
<dbReference type="Pfam" id="PF08327">
    <property type="entry name" value="AHSA1"/>
    <property type="match status" value="1"/>
</dbReference>
<dbReference type="EMBL" id="QEFB01000018">
    <property type="protein sequence ID" value="PWC04630.1"/>
    <property type="molecule type" value="Genomic_DNA"/>
</dbReference>
<feature type="region of interest" description="Disordered" evidence="2">
    <location>
        <begin position="18"/>
        <end position="42"/>
    </location>
</feature>
<evidence type="ECO:0000313" key="5">
    <source>
        <dbReference type="Proteomes" id="UP000244962"/>
    </source>
</evidence>
<keyword evidence="5" id="KW-1185">Reference proteome</keyword>
<dbReference type="SUPFAM" id="SSF55961">
    <property type="entry name" value="Bet v1-like"/>
    <property type="match status" value="1"/>
</dbReference>
<evidence type="ECO:0000256" key="1">
    <source>
        <dbReference type="ARBA" id="ARBA00006817"/>
    </source>
</evidence>
<feature type="compositionally biased region" description="Polar residues" evidence="2">
    <location>
        <begin position="24"/>
        <end position="34"/>
    </location>
</feature>
<dbReference type="Gene3D" id="3.30.530.20">
    <property type="match status" value="1"/>
</dbReference>
<protein>
    <submittedName>
        <fullName evidence="4">Activator of Hsp90 ATPase 1 family protein</fullName>
    </submittedName>
</protein>
<comment type="caution">
    <text evidence="4">The sequence shown here is derived from an EMBL/GenBank/DDBJ whole genome shotgun (WGS) entry which is preliminary data.</text>
</comment>